<proteinExistence type="predicted"/>
<feature type="domain" description="BLUF" evidence="1">
    <location>
        <begin position="1"/>
        <end position="92"/>
    </location>
</feature>
<organism evidence="2 3">
    <name type="scientific">Chitinivibrio alkaliphilus ACht1</name>
    <dbReference type="NCBI Taxonomy" id="1313304"/>
    <lineage>
        <taxon>Bacteria</taxon>
        <taxon>Pseudomonadati</taxon>
        <taxon>Fibrobacterota</taxon>
        <taxon>Chitinivibrionia</taxon>
        <taxon>Chitinivibrionales</taxon>
        <taxon>Chitinivibrionaceae</taxon>
        <taxon>Chitinivibrio</taxon>
    </lineage>
</organism>
<dbReference type="SMART" id="SM01034">
    <property type="entry name" value="BLUF"/>
    <property type="match status" value="1"/>
</dbReference>
<gene>
    <name evidence="2" type="ORF">CALK_0080</name>
</gene>
<dbReference type="OrthoDB" id="557705at2"/>
<evidence type="ECO:0000259" key="1">
    <source>
        <dbReference type="PROSITE" id="PS50925"/>
    </source>
</evidence>
<evidence type="ECO:0000313" key="3">
    <source>
        <dbReference type="Proteomes" id="UP000017148"/>
    </source>
</evidence>
<dbReference type="AlphaFoldDB" id="U7DCL4"/>
<dbReference type="PROSITE" id="PS50925">
    <property type="entry name" value="BLUF"/>
    <property type="match status" value="1"/>
</dbReference>
<dbReference type="InterPro" id="IPR036046">
    <property type="entry name" value="Acylphosphatase-like_dom_sf"/>
</dbReference>
<protein>
    <recommendedName>
        <fullName evidence="1">BLUF domain-containing protein</fullName>
    </recommendedName>
</protein>
<dbReference type="Gene3D" id="3.30.70.100">
    <property type="match status" value="1"/>
</dbReference>
<dbReference type="GO" id="GO:0071949">
    <property type="term" value="F:FAD binding"/>
    <property type="evidence" value="ECO:0007669"/>
    <property type="project" value="InterPro"/>
</dbReference>
<reference evidence="2 3" key="1">
    <citation type="journal article" date="2013" name="Environ. Microbiol.">
        <title>Genome analysis of Chitinivibrio alkaliphilus gen. nov., sp. nov., a novel extremely haloalkaliphilic anaerobic chitinolytic bacterium from the candidate phylum Termite Group 3.</title>
        <authorList>
            <person name="Sorokin D.Y."/>
            <person name="Gumerov V.M."/>
            <person name="Rakitin A.L."/>
            <person name="Beletsky A.V."/>
            <person name="Damste J.S."/>
            <person name="Muyzer G."/>
            <person name="Mardanov A.V."/>
            <person name="Ravin N.V."/>
        </authorList>
    </citation>
    <scope>NUCLEOTIDE SEQUENCE [LARGE SCALE GENOMIC DNA]</scope>
    <source>
        <strain evidence="2 3">ACht1</strain>
    </source>
</reference>
<dbReference type="RefSeq" id="WP_022635648.1">
    <property type="nucleotide sequence ID" value="NZ_ASJR01000001.1"/>
</dbReference>
<accession>U7DCL4</accession>
<dbReference type="Pfam" id="PF04940">
    <property type="entry name" value="BLUF"/>
    <property type="match status" value="1"/>
</dbReference>
<sequence length="141" mass="16541">MYRVIYKSRMTTQLTRDAVESIMNESRERNAENNISGVLLASETHFLQILEGPFFPLNETFCRINKDTRHDTMQIISFREISKRVFENWGMRGLGVLNLNIDLAKRLRAKYGEEEGGLRFPHTEWQALALFFDLNMITRIP</sequence>
<name>U7DCL4_9BACT</name>
<comment type="caution">
    <text evidence="2">The sequence shown here is derived from an EMBL/GenBank/DDBJ whole genome shotgun (WGS) entry which is preliminary data.</text>
</comment>
<dbReference type="SUPFAM" id="SSF54975">
    <property type="entry name" value="Acylphosphatase/BLUF domain-like"/>
    <property type="match status" value="1"/>
</dbReference>
<dbReference type="InterPro" id="IPR007024">
    <property type="entry name" value="BLUF_domain"/>
</dbReference>
<dbReference type="EMBL" id="ASJR01000001">
    <property type="protein sequence ID" value="ERP39288.1"/>
    <property type="molecule type" value="Genomic_DNA"/>
</dbReference>
<keyword evidence="3" id="KW-1185">Reference proteome</keyword>
<evidence type="ECO:0000313" key="2">
    <source>
        <dbReference type="EMBL" id="ERP39288.1"/>
    </source>
</evidence>
<dbReference type="GO" id="GO:0009882">
    <property type="term" value="F:blue light photoreceptor activity"/>
    <property type="evidence" value="ECO:0007669"/>
    <property type="project" value="InterPro"/>
</dbReference>
<dbReference type="eggNOG" id="COG3804">
    <property type="taxonomic scope" value="Bacteria"/>
</dbReference>
<dbReference type="Proteomes" id="UP000017148">
    <property type="component" value="Unassembled WGS sequence"/>
</dbReference>
<dbReference type="STRING" id="1313304.CALK_0080"/>